<evidence type="ECO:0000313" key="2">
    <source>
        <dbReference type="EMBL" id="ABO07625.1"/>
    </source>
</evidence>
<name>A3MSK8_PYRCJ</name>
<sequence length="112" mass="12178">MTVASREPHVEAAERELTHRLYSLGIDVEPSVLAAYVERYGEKAFNAVVRDVAKALAASYRVPYAAGEAEELMKEVCPRTSVSRPQGGKGGGGQGRRRERSLKAHSTTIGYT</sequence>
<dbReference type="EMBL" id="CP000561">
    <property type="protein sequence ID" value="ABO07625.1"/>
    <property type="molecule type" value="Genomic_DNA"/>
</dbReference>
<feature type="region of interest" description="Disordered" evidence="1">
    <location>
        <begin position="76"/>
        <end position="112"/>
    </location>
</feature>
<evidence type="ECO:0000313" key="3">
    <source>
        <dbReference type="Proteomes" id="UP000001431"/>
    </source>
</evidence>
<accession>A3MSK8</accession>
<dbReference type="AlphaFoldDB" id="A3MSK8"/>
<organism evidence="2 3">
    <name type="scientific">Pyrobaculum calidifontis (strain DSM 21063 / JCM 11548 / VA1)</name>
    <dbReference type="NCBI Taxonomy" id="410359"/>
    <lineage>
        <taxon>Archaea</taxon>
        <taxon>Thermoproteota</taxon>
        <taxon>Thermoprotei</taxon>
        <taxon>Thermoproteales</taxon>
        <taxon>Thermoproteaceae</taxon>
        <taxon>Pyrobaculum</taxon>
    </lineage>
</organism>
<protein>
    <submittedName>
        <fullName evidence="2">Uncharacterized protein</fullName>
    </submittedName>
</protein>
<evidence type="ECO:0000256" key="1">
    <source>
        <dbReference type="SAM" id="MobiDB-lite"/>
    </source>
</evidence>
<keyword evidence="3" id="KW-1185">Reference proteome</keyword>
<gene>
    <name evidence="2" type="ordered locus">Pcal_0188</name>
</gene>
<dbReference type="KEGG" id="pcl:Pcal_0188"/>
<dbReference type="HOGENOM" id="CLU_2140292_0_0_2"/>
<proteinExistence type="predicted"/>
<dbReference type="Proteomes" id="UP000001431">
    <property type="component" value="Chromosome"/>
</dbReference>
<reference evidence="2" key="1">
    <citation type="submission" date="2007-02" db="EMBL/GenBank/DDBJ databases">
        <title>Complete sequence of Pyrobaculum calidifontis JCM 11548.</title>
        <authorList>
            <consortium name="US DOE Joint Genome Institute"/>
            <person name="Copeland A."/>
            <person name="Lucas S."/>
            <person name="Lapidus A."/>
            <person name="Barry K."/>
            <person name="Glavina del Rio T."/>
            <person name="Dalin E."/>
            <person name="Tice H."/>
            <person name="Pitluck S."/>
            <person name="Chain P."/>
            <person name="Malfatti S."/>
            <person name="Shin M."/>
            <person name="Vergez L."/>
            <person name="Schmutz J."/>
            <person name="Larimer F."/>
            <person name="Land M."/>
            <person name="Hauser L."/>
            <person name="Kyrpides N."/>
            <person name="Mikhailova N."/>
            <person name="Cozen A.E."/>
            <person name="Fitz-Gibbon S.T."/>
            <person name="House C.H."/>
            <person name="Saltikov C."/>
            <person name="Lowe T.M."/>
            <person name="Richardson P."/>
        </authorList>
    </citation>
    <scope>NUCLEOTIDE SEQUENCE [LARGE SCALE GENOMIC DNA]</scope>
    <source>
        <strain evidence="2">JCM 11548</strain>
    </source>
</reference>
<dbReference type="GeneID" id="4909100"/>
<dbReference type="RefSeq" id="WP_011848882.1">
    <property type="nucleotide sequence ID" value="NC_009073.1"/>
</dbReference>